<dbReference type="Pfam" id="PF17174">
    <property type="entry name" value="DUF5130"/>
    <property type="match status" value="1"/>
</dbReference>
<organism evidence="1 2">
    <name type="scientific">Nocardioides abyssi</name>
    <dbReference type="NCBI Taxonomy" id="3058370"/>
    <lineage>
        <taxon>Bacteria</taxon>
        <taxon>Bacillati</taxon>
        <taxon>Actinomycetota</taxon>
        <taxon>Actinomycetes</taxon>
        <taxon>Propionibacteriales</taxon>
        <taxon>Nocardioidaceae</taxon>
        <taxon>Nocardioides</taxon>
    </lineage>
</organism>
<dbReference type="Proteomes" id="UP001168537">
    <property type="component" value="Unassembled WGS sequence"/>
</dbReference>
<evidence type="ECO:0000313" key="1">
    <source>
        <dbReference type="EMBL" id="MDN4160452.1"/>
    </source>
</evidence>
<name>A0ABT8EQM2_9ACTN</name>
<dbReference type="Gene3D" id="3.10.310.50">
    <property type="match status" value="1"/>
</dbReference>
<proteinExistence type="predicted"/>
<dbReference type="RefSeq" id="WP_300959306.1">
    <property type="nucleotide sequence ID" value="NZ_JAUHJR010000001.1"/>
</dbReference>
<gene>
    <name evidence="1" type="ORF">QWY29_03730</name>
</gene>
<protein>
    <submittedName>
        <fullName evidence="1">DUF5130 family protein</fullName>
    </submittedName>
</protein>
<comment type="caution">
    <text evidence="1">The sequence shown here is derived from an EMBL/GenBank/DDBJ whole genome shotgun (WGS) entry which is preliminary data.</text>
</comment>
<keyword evidence="2" id="KW-1185">Reference proteome</keyword>
<reference evidence="1" key="1">
    <citation type="submission" date="2023-06" db="EMBL/GenBank/DDBJ databases">
        <title>Draft genome sequence of Nocardioides sp. SOB72.</title>
        <authorList>
            <person name="Zhang G."/>
        </authorList>
    </citation>
    <scope>NUCLEOTIDE SEQUENCE</scope>
    <source>
        <strain evidence="1">SOB72</strain>
    </source>
</reference>
<sequence length="132" mass="14249">MAPVPAGDQLTDAQRTRLDEAIRAAERHSRVEFSVFIGTAAGDPRSFATQLHNSLVAPARSILVLVDPTVRALEIVTGGWVRRTLTDKEVELAALHMQQAFGEDDLVGGLVRGIHMLADHARPAQTLHAPDA</sequence>
<evidence type="ECO:0000313" key="2">
    <source>
        <dbReference type="Proteomes" id="UP001168537"/>
    </source>
</evidence>
<dbReference type="EMBL" id="JAUHJR010000001">
    <property type="protein sequence ID" value="MDN4160452.1"/>
    <property type="molecule type" value="Genomic_DNA"/>
</dbReference>
<accession>A0ABT8EQM2</accession>
<dbReference type="InterPro" id="IPR033437">
    <property type="entry name" value="DUF5130"/>
</dbReference>